<comment type="function">
    <text evidence="14">Cell wall formation.</text>
</comment>
<comment type="pathway">
    <text evidence="2 14">Cell wall biogenesis; peptidoglycan biosynthesis.</text>
</comment>
<dbReference type="InterPro" id="IPR050061">
    <property type="entry name" value="MurCDEF_pg_biosynth"/>
</dbReference>
<keyword evidence="5 14" id="KW-0436">Ligase</keyword>
<dbReference type="InterPro" id="IPR004101">
    <property type="entry name" value="Mur_ligase_C"/>
</dbReference>
<dbReference type="GO" id="GO:0008763">
    <property type="term" value="F:UDP-N-acetylmuramate-L-alanine ligase activity"/>
    <property type="evidence" value="ECO:0007669"/>
    <property type="project" value="UniProtKB-EC"/>
</dbReference>
<dbReference type="Pfam" id="PF01225">
    <property type="entry name" value="Mur_ligase"/>
    <property type="match status" value="1"/>
</dbReference>
<dbReference type="InterPro" id="IPR013221">
    <property type="entry name" value="Mur_ligase_cen"/>
</dbReference>
<accession>A0ABU3GSB6</accession>
<evidence type="ECO:0000256" key="3">
    <source>
        <dbReference type="ARBA" id="ARBA00012211"/>
    </source>
</evidence>
<keyword evidence="7 14" id="KW-0547">Nucleotide-binding</keyword>
<evidence type="ECO:0000313" key="18">
    <source>
        <dbReference type="EMBL" id="MDT3402675.1"/>
    </source>
</evidence>
<dbReference type="EC" id="6.3.2.8" evidence="3 14"/>
<evidence type="ECO:0000259" key="16">
    <source>
        <dbReference type="Pfam" id="PF02875"/>
    </source>
</evidence>
<dbReference type="Gene3D" id="3.40.50.720">
    <property type="entry name" value="NAD(P)-binding Rossmann-like Domain"/>
    <property type="match status" value="1"/>
</dbReference>
<evidence type="ECO:0000259" key="17">
    <source>
        <dbReference type="Pfam" id="PF08245"/>
    </source>
</evidence>
<sequence>MMELSNIKQVYLVGIGGIGMSGLARYFNHLGCAVCGYDKTPTPLTDALQQEGVSIIFMDDVSLVPSVFNKPDQQTLIIYTPAIPKDSAVLNHFRTAGFELYKRSQVLGIISQSMFTVAVAGTHGKTTTSSLITHILTEAGKDCSAFLGGIASNYNSNVLYGNSNIVVVEADEYDRSFLTLHPDVAVITSMDADHLDIYGDHEHLTDSFKMFASQIKAGGKLIAKQGLPLAHTLTSYTIGAEAADAVGTNIRVENGNFYFDFESGDTVIKDIEMGIPGIHNIENAVAAIQVALFMDVEPAVAKAALASFKGVKRRFEYIVKTDEKVYIDDYAHHPEELKAALASVKKLYPERKLTVVFQPHLFTRTRDFADGFAGALDMADELLMLDIYPARELPIPGVDSAMVLNKMLLKEKYLLSKQEVIDYVQEQQPELLLTVGAGDIDQLVEPLKQALRS</sequence>
<keyword evidence="8 14" id="KW-0067">ATP-binding</keyword>
<keyword evidence="9 14" id="KW-0133">Cell shape</keyword>
<feature type="binding site" evidence="14">
    <location>
        <begin position="121"/>
        <end position="127"/>
    </location>
    <ligand>
        <name>ATP</name>
        <dbReference type="ChEBI" id="CHEBI:30616"/>
    </ligand>
</feature>
<protein>
    <recommendedName>
        <fullName evidence="3 14">UDP-N-acetylmuramate--L-alanine ligase</fullName>
        <ecNumber evidence="3 14">6.3.2.8</ecNumber>
    </recommendedName>
    <alternativeName>
        <fullName evidence="14">UDP-N-acetylmuramoyl-L-alanine synthetase</fullName>
    </alternativeName>
</protein>
<comment type="caution">
    <text evidence="18">The sequence shown here is derived from an EMBL/GenBank/DDBJ whole genome shotgun (WGS) entry which is preliminary data.</text>
</comment>
<evidence type="ECO:0000256" key="8">
    <source>
        <dbReference type="ARBA" id="ARBA00022840"/>
    </source>
</evidence>
<dbReference type="SUPFAM" id="SSF51984">
    <property type="entry name" value="MurCD N-terminal domain"/>
    <property type="match status" value="1"/>
</dbReference>
<comment type="catalytic activity">
    <reaction evidence="13 14">
        <text>UDP-N-acetyl-alpha-D-muramate + L-alanine + ATP = UDP-N-acetyl-alpha-D-muramoyl-L-alanine + ADP + phosphate + H(+)</text>
        <dbReference type="Rhea" id="RHEA:23372"/>
        <dbReference type="ChEBI" id="CHEBI:15378"/>
        <dbReference type="ChEBI" id="CHEBI:30616"/>
        <dbReference type="ChEBI" id="CHEBI:43474"/>
        <dbReference type="ChEBI" id="CHEBI:57972"/>
        <dbReference type="ChEBI" id="CHEBI:70757"/>
        <dbReference type="ChEBI" id="CHEBI:83898"/>
        <dbReference type="ChEBI" id="CHEBI:456216"/>
        <dbReference type="EC" id="6.3.2.8"/>
    </reaction>
</comment>
<dbReference type="PANTHER" id="PTHR43445:SF3">
    <property type="entry name" value="UDP-N-ACETYLMURAMATE--L-ALANINE LIGASE"/>
    <property type="match status" value="1"/>
</dbReference>
<comment type="subcellular location">
    <subcellularLocation>
        <location evidence="1 14">Cytoplasm</location>
    </subcellularLocation>
</comment>
<evidence type="ECO:0000256" key="12">
    <source>
        <dbReference type="ARBA" id="ARBA00023316"/>
    </source>
</evidence>
<dbReference type="HAMAP" id="MF_00046">
    <property type="entry name" value="MurC"/>
    <property type="match status" value="1"/>
</dbReference>
<evidence type="ECO:0000256" key="6">
    <source>
        <dbReference type="ARBA" id="ARBA00022618"/>
    </source>
</evidence>
<feature type="domain" description="Mur ligase central" evidence="17">
    <location>
        <begin position="119"/>
        <end position="291"/>
    </location>
</feature>
<evidence type="ECO:0000256" key="9">
    <source>
        <dbReference type="ARBA" id="ARBA00022960"/>
    </source>
</evidence>
<evidence type="ECO:0000256" key="13">
    <source>
        <dbReference type="ARBA" id="ARBA00047833"/>
    </source>
</evidence>
<dbReference type="Pfam" id="PF02875">
    <property type="entry name" value="Mur_ligase_C"/>
    <property type="match status" value="1"/>
</dbReference>
<dbReference type="InterPro" id="IPR000713">
    <property type="entry name" value="Mur_ligase_N"/>
</dbReference>
<dbReference type="SUPFAM" id="SSF53244">
    <property type="entry name" value="MurD-like peptide ligases, peptide-binding domain"/>
    <property type="match status" value="1"/>
</dbReference>
<organism evidence="18 19">
    <name type="scientific">Mucilaginibacter terrae</name>
    <dbReference type="NCBI Taxonomy" id="1955052"/>
    <lineage>
        <taxon>Bacteria</taxon>
        <taxon>Pseudomonadati</taxon>
        <taxon>Bacteroidota</taxon>
        <taxon>Sphingobacteriia</taxon>
        <taxon>Sphingobacteriales</taxon>
        <taxon>Sphingobacteriaceae</taxon>
        <taxon>Mucilaginibacter</taxon>
    </lineage>
</organism>
<keyword evidence="4 14" id="KW-0963">Cytoplasm</keyword>
<name>A0ABU3GSB6_9SPHI</name>
<dbReference type="Gene3D" id="3.90.190.20">
    <property type="entry name" value="Mur ligase, C-terminal domain"/>
    <property type="match status" value="1"/>
</dbReference>
<dbReference type="EMBL" id="JAVLVU010000001">
    <property type="protein sequence ID" value="MDT3402675.1"/>
    <property type="molecule type" value="Genomic_DNA"/>
</dbReference>
<dbReference type="NCBIfam" id="TIGR01082">
    <property type="entry name" value="murC"/>
    <property type="match status" value="1"/>
</dbReference>
<dbReference type="PANTHER" id="PTHR43445">
    <property type="entry name" value="UDP-N-ACETYLMURAMATE--L-ALANINE LIGASE-RELATED"/>
    <property type="match status" value="1"/>
</dbReference>
<dbReference type="Pfam" id="PF08245">
    <property type="entry name" value="Mur_ligase_M"/>
    <property type="match status" value="1"/>
</dbReference>
<proteinExistence type="inferred from homology"/>
<evidence type="ECO:0000256" key="14">
    <source>
        <dbReference type="HAMAP-Rule" id="MF_00046"/>
    </source>
</evidence>
<evidence type="ECO:0000256" key="11">
    <source>
        <dbReference type="ARBA" id="ARBA00023306"/>
    </source>
</evidence>
<feature type="domain" description="Mur ligase N-terminal catalytic" evidence="15">
    <location>
        <begin position="10"/>
        <end position="112"/>
    </location>
</feature>
<evidence type="ECO:0000256" key="4">
    <source>
        <dbReference type="ARBA" id="ARBA00022490"/>
    </source>
</evidence>
<evidence type="ECO:0000256" key="7">
    <source>
        <dbReference type="ARBA" id="ARBA00022741"/>
    </source>
</evidence>
<keyword evidence="12 14" id="KW-0961">Cell wall biogenesis/degradation</keyword>
<dbReference type="SUPFAM" id="SSF53623">
    <property type="entry name" value="MurD-like peptide ligases, catalytic domain"/>
    <property type="match status" value="1"/>
</dbReference>
<keyword evidence="11 14" id="KW-0131">Cell cycle</keyword>
<dbReference type="InterPro" id="IPR036615">
    <property type="entry name" value="Mur_ligase_C_dom_sf"/>
</dbReference>
<dbReference type="Gene3D" id="3.40.1190.10">
    <property type="entry name" value="Mur-like, catalytic domain"/>
    <property type="match status" value="1"/>
</dbReference>
<dbReference type="InterPro" id="IPR005758">
    <property type="entry name" value="UDP-N-AcMur_Ala_ligase_MurC"/>
</dbReference>
<comment type="similarity">
    <text evidence="14">Belongs to the MurCDEF family.</text>
</comment>
<evidence type="ECO:0000259" key="15">
    <source>
        <dbReference type="Pfam" id="PF01225"/>
    </source>
</evidence>
<keyword evidence="10 14" id="KW-0573">Peptidoglycan synthesis</keyword>
<keyword evidence="6 14" id="KW-0132">Cell division</keyword>
<feature type="domain" description="Mur ligase C-terminal" evidence="16">
    <location>
        <begin position="313"/>
        <end position="437"/>
    </location>
</feature>
<dbReference type="Proteomes" id="UP001258315">
    <property type="component" value="Unassembled WGS sequence"/>
</dbReference>
<keyword evidence="19" id="KW-1185">Reference proteome</keyword>
<evidence type="ECO:0000256" key="1">
    <source>
        <dbReference type="ARBA" id="ARBA00004496"/>
    </source>
</evidence>
<reference evidence="19" key="1">
    <citation type="submission" date="2023-07" db="EMBL/GenBank/DDBJ databases">
        <title>Functional and genomic diversity of the sorghum phyllosphere microbiome.</title>
        <authorList>
            <person name="Shade A."/>
        </authorList>
    </citation>
    <scope>NUCLEOTIDE SEQUENCE [LARGE SCALE GENOMIC DNA]</scope>
    <source>
        <strain evidence="19">SORGH_AS_0422</strain>
    </source>
</reference>
<gene>
    <name evidence="14" type="primary">murC</name>
    <name evidence="18" type="ORF">QE417_001747</name>
</gene>
<evidence type="ECO:0000256" key="10">
    <source>
        <dbReference type="ARBA" id="ARBA00022984"/>
    </source>
</evidence>
<evidence type="ECO:0000256" key="5">
    <source>
        <dbReference type="ARBA" id="ARBA00022598"/>
    </source>
</evidence>
<evidence type="ECO:0000256" key="2">
    <source>
        <dbReference type="ARBA" id="ARBA00004752"/>
    </source>
</evidence>
<evidence type="ECO:0000313" key="19">
    <source>
        <dbReference type="Proteomes" id="UP001258315"/>
    </source>
</evidence>
<dbReference type="InterPro" id="IPR036565">
    <property type="entry name" value="Mur-like_cat_sf"/>
</dbReference>